<protein>
    <recommendedName>
        <fullName evidence="5">Ricin-type beta-trefoil lectin domain-containing protein</fullName>
    </recommendedName>
</protein>
<comment type="caution">
    <text evidence="3">The sequence shown here is derived from an EMBL/GenBank/DDBJ whole genome shotgun (WGS) entry which is preliminary data.</text>
</comment>
<feature type="compositionally biased region" description="Low complexity" evidence="1">
    <location>
        <begin position="226"/>
        <end position="263"/>
    </location>
</feature>
<dbReference type="PROSITE" id="PS50231">
    <property type="entry name" value="RICIN_B_LECTIN"/>
    <property type="match status" value="1"/>
</dbReference>
<evidence type="ECO:0000313" key="3">
    <source>
        <dbReference type="EMBL" id="GIJ60027.1"/>
    </source>
</evidence>
<keyword evidence="2" id="KW-0812">Transmembrane</keyword>
<dbReference type="Gene3D" id="2.80.10.50">
    <property type="match status" value="1"/>
</dbReference>
<dbReference type="SUPFAM" id="SSF50370">
    <property type="entry name" value="Ricin B-like lectins"/>
    <property type="match status" value="1"/>
</dbReference>
<organism evidence="3 4">
    <name type="scientific">Virgisporangium aurantiacum</name>
    <dbReference type="NCBI Taxonomy" id="175570"/>
    <lineage>
        <taxon>Bacteria</taxon>
        <taxon>Bacillati</taxon>
        <taxon>Actinomycetota</taxon>
        <taxon>Actinomycetes</taxon>
        <taxon>Micromonosporales</taxon>
        <taxon>Micromonosporaceae</taxon>
        <taxon>Virgisporangium</taxon>
    </lineage>
</organism>
<evidence type="ECO:0000313" key="4">
    <source>
        <dbReference type="Proteomes" id="UP000612585"/>
    </source>
</evidence>
<evidence type="ECO:0000256" key="1">
    <source>
        <dbReference type="SAM" id="MobiDB-lite"/>
    </source>
</evidence>
<dbReference type="CDD" id="cd00161">
    <property type="entry name" value="beta-trefoil_Ricin-like"/>
    <property type="match status" value="1"/>
</dbReference>
<evidence type="ECO:0008006" key="5">
    <source>
        <dbReference type="Google" id="ProtNLM"/>
    </source>
</evidence>
<accession>A0A8J4E5L8</accession>
<reference evidence="3" key="1">
    <citation type="submission" date="2021-01" db="EMBL/GenBank/DDBJ databases">
        <title>Whole genome shotgun sequence of Virgisporangium aurantiacum NBRC 16421.</title>
        <authorList>
            <person name="Komaki H."/>
            <person name="Tamura T."/>
        </authorList>
    </citation>
    <scope>NUCLEOTIDE SEQUENCE</scope>
    <source>
        <strain evidence="3">NBRC 16421</strain>
    </source>
</reference>
<name>A0A8J4E5L8_9ACTN</name>
<keyword evidence="4" id="KW-1185">Reference proteome</keyword>
<dbReference type="Proteomes" id="UP000612585">
    <property type="component" value="Unassembled WGS sequence"/>
</dbReference>
<gene>
    <name evidence="3" type="ORF">Vau01_075430</name>
</gene>
<dbReference type="Pfam" id="PF13424">
    <property type="entry name" value="TPR_12"/>
    <property type="match status" value="1"/>
</dbReference>
<dbReference type="RefSeq" id="WP_204003705.1">
    <property type="nucleotide sequence ID" value="NZ_BOPG01000049.1"/>
</dbReference>
<dbReference type="EMBL" id="BOPG01000049">
    <property type="protein sequence ID" value="GIJ60027.1"/>
    <property type="molecule type" value="Genomic_DNA"/>
</dbReference>
<dbReference type="Gene3D" id="1.25.40.10">
    <property type="entry name" value="Tetratricopeptide repeat domain"/>
    <property type="match status" value="1"/>
</dbReference>
<dbReference type="InterPro" id="IPR035992">
    <property type="entry name" value="Ricin_B-like_lectins"/>
</dbReference>
<keyword evidence="2" id="KW-0472">Membrane</keyword>
<feature type="transmembrane region" description="Helical" evidence="2">
    <location>
        <begin position="178"/>
        <end position="200"/>
    </location>
</feature>
<sequence>MPELTTAVRAAETQAADGNLTEARDLLVAAVDAARAELGPDHLDVLAAQARLAVVLRELGALPEARRVLESVLEVGHRTHGPTHPQLLVAAYELAVLAHELGNAYEAGRNFRLLSQHGPDALGADHHHVLAARRYLGDDVPGEFDAPPPLPLPPVGPAAPGETILAGPQPRQRRRFPLTAAVAGMALVALVATVVAVWAIPERKTHDASPPQAAPVGPPPSAEPTSGVSASASPSLSASDPGLPVPGGVVRTPPRTTPTTTAPTAISGRYLIRLAHTGMCVGEGPELYKNTGRTVLGQHPCGSTLPQFTIEPVATNVYRIVITDSGGTGCADVDYAGTTEGLLLAAATCANGPADQRFTFEPVTTPSAGYRLRSVAGSRYCIGVLEGSQDRGVQLMQDTCRGSKSEVFTLERR</sequence>
<evidence type="ECO:0000256" key="2">
    <source>
        <dbReference type="SAM" id="Phobius"/>
    </source>
</evidence>
<dbReference type="AlphaFoldDB" id="A0A8J4E5L8"/>
<dbReference type="InterPro" id="IPR011990">
    <property type="entry name" value="TPR-like_helical_dom_sf"/>
</dbReference>
<proteinExistence type="predicted"/>
<keyword evidence="2" id="KW-1133">Transmembrane helix</keyword>
<dbReference type="SUPFAM" id="SSF48452">
    <property type="entry name" value="TPR-like"/>
    <property type="match status" value="1"/>
</dbReference>
<feature type="region of interest" description="Disordered" evidence="1">
    <location>
        <begin position="205"/>
        <end position="263"/>
    </location>
</feature>
<feature type="compositionally biased region" description="Pro residues" evidence="1">
    <location>
        <begin position="212"/>
        <end position="222"/>
    </location>
</feature>